<dbReference type="PANTHER" id="PTHR16932:SF18">
    <property type="entry name" value="INTERFERON, ALPHA-INDUCIBLE PROTEIN 27-LIKE 2"/>
    <property type="match status" value="1"/>
</dbReference>
<organism evidence="6 7">
    <name type="scientific">Accipiter nisus</name>
    <name type="common">Eurasian sparrowhawk</name>
    <dbReference type="NCBI Taxonomy" id="211598"/>
    <lineage>
        <taxon>Eukaryota</taxon>
        <taxon>Metazoa</taxon>
        <taxon>Chordata</taxon>
        <taxon>Craniata</taxon>
        <taxon>Vertebrata</taxon>
        <taxon>Euteleostomi</taxon>
        <taxon>Archelosauria</taxon>
        <taxon>Archosauria</taxon>
        <taxon>Dinosauria</taxon>
        <taxon>Saurischia</taxon>
        <taxon>Theropoda</taxon>
        <taxon>Coelurosauria</taxon>
        <taxon>Aves</taxon>
        <taxon>Neognathae</taxon>
        <taxon>Neoaves</taxon>
        <taxon>Telluraves</taxon>
        <taxon>Accipitrimorphae</taxon>
        <taxon>Accipitriformes</taxon>
        <taxon>Accipitridae</taxon>
        <taxon>Accipitrinae</taxon>
        <taxon>Accipiter</taxon>
    </lineage>
</organism>
<dbReference type="GO" id="GO:0031966">
    <property type="term" value="C:mitochondrial membrane"/>
    <property type="evidence" value="ECO:0007669"/>
    <property type="project" value="TreeGrafter"/>
</dbReference>
<evidence type="ECO:0000313" key="7">
    <source>
        <dbReference type="Proteomes" id="UP000694541"/>
    </source>
</evidence>
<dbReference type="InterPro" id="IPR038213">
    <property type="entry name" value="IFI6/IFI27-like_sf"/>
</dbReference>
<reference evidence="6" key="1">
    <citation type="submission" date="2025-08" db="UniProtKB">
        <authorList>
            <consortium name="Ensembl"/>
        </authorList>
    </citation>
    <scope>IDENTIFICATION</scope>
</reference>
<evidence type="ECO:0000256" key="5">
    <source>
        <dbReference type="ARBA" id="ARBA00023136"/>
    </source>
</evidence>
<reference evidence="6" key="2">
    <citation type="submission" date="2025-09" db="UniProtKB">
        <authorList>
            <consortium name="Ensembl"/>
        </authorList>
    </citation>
    <scope>IDENTIFICATION</scope>
</reference>
<keyword evidence="5" id="KW-0472">Membrane</keyword>
<dbReference type="GO" id="GO:0001836">
    <property type="term" value="P:release of cytochrome c from mitochondria"/>
    <property type="evidence" value="ECO:0007669"/>
    <property type="project" value="TreeGrafter"/>
</dbReference>
<proteinExistence type="inferred from homology"/>
<evidence type="ECO:0000256" key="1">
    <source>
        <dbReference type="ARBA" id="ARBA00004141"/>
    </source>
</evidence>
<evidence type="ECO:0000256" key="2">
    <source>
        <dbReference type="ARBA" id="ARBA00007262"/>
    </source>
</evidence>
<keyword evidence="7" id="KW-1185">Reference proteome</keyword>
<comment type="similarity">
    <text evidence="2">Belongs to the IFI6/IFI27 family.</text>
</comment>
<keyword evidence="4" id="KW-1133">Transmembrane helix</keyword>
<dbReference type="Gene3D" id="6.10.110.10">
    <property type="match status" value="1"/>
</dbReference>
<keyword evidence="3" id="KW-0812">Transmembrane</keyword>
<dbReference type="PANTHER" id="PTHR16932">
    <property type="entry name" value="INTERFERON ALPHA-INDUCIBLE PROTEIN 27"/>
    <property type="match status" value="1"/>
</dbReference>
<accession>A0A8B9M698</accession>
<dbReference type="GO" id="GO:0097193">
    <property type="term" value="P:intrinsic apoptotic signaling pathway"/>
    <property type="evidence" value="ECO:0007669"/>
    <property type="project" value="TreeGrafter"/>
</dbReference>
<comment type="subcellular location">
    <subcellularLocation>
        <location evidence="1">Membrane</location>
        <topology evidence="1">Multi-pass membrane protein</topology>
    </subcellularLocation>
</comment>
<dbReference type="Proteomes" id="UP000694541">
    <property type="component" value="Unplaced"/>
</dbReference>
<evidence type="ECO:0000256" key="4">
    <source>
        <dbReference type="ARBA" id="ARBA00022989"/>
    </source>
</evidence>
<dbReference type="InterPro" id="IPR009311">
    <property type="entry name" value="IFI6/IFI27-like"/>
</dbReference>
<protein>
    <submittedName>
        <fullName evidence="6">Uncharacterized protein</fullName>
    </submittedName>
</protein>
<evidence type="ECO:0000256" key="3">
    <source>
        <dbReference type="ARBA" id="ARBA00022692"/>
    </source>
</evidence>
<dbReference type="Pfam" id="PF06140">
    <property type="entry name" value="Ifi-6-16"/>
    <property type="match status" value="1"/>
</dbReference>
<dbReference type="AlphaFoldDB" id="A0A8B9M698"/>
<name>A0A8B9M698_9AVES</name>
<dbReference type="Ensembl" id="ENSANIT00000004354.1">
    <property type="protein sequence ID" value="ENSANIP00000004217.1"/>
    <property type="gene ID" value="ENSANIG00000002854.1"/>
</dbReference>
<sequence length="125" mass="11835">MGCPHPCTPLPLLPTLTRPSFLGGRIGGPPAGVALVGIPAGIWALGFTGTGVAAGSVAAKMMSAAAVANNGGVAAGSVVSVLQSVGAAGFSLGSKIGLTTTLGPLGAAAGAKLFKGKTTPGDNRK</sequence>
<evidence type="ECO:0000313" key="6">
    <source>
        <dbReference type="Ensembl" id="ENSANIP00000004217.1"/>
    </source>
</evidence>